<reference evidence="3" key="2">
    <citation type="submission" date="2015-01" db="EMBL/GenBank/DDBJ databases">
        <title>Evolutionary Origins and Diversification of the Mycorrhizal Mutualists.</title>
        <authorList>
            <consortium name="DOE Joint Genome Institute"/>
            <consortium name="Mycorrhizal Genomics Consortium"/>
            <person name="Kohler A."/>
            <person name="Kuo A."/>
            <person name="Nagy L.G."/>
            <person name="Floudas D."/>
            <person name="Copeland A."/>
            <person name="Barry K.W."/>
            <person name="Cichocki N."/>
            <person name="Veneault-Fourrey C."/>
            <person name="LaButti K."/>
            <person name="Lindquist E.A."/>
            <person name="Lipzen A."/>
            <person name="Lundell T."/>
            <person name="Morin E."/>
            <person name="Murat C."/>
            <person name="Riley R."/>
            <person name="Ohm R."/>
            <person name="Sun H."/>
            <person name="Tunlid A."/>
            <person name="Henrissat B."/>
            <person name="Grigoriev I.V."/>
            <person name="Hibbett D.S."/>
            <person name="Martin F."/>
        </authorList>
    </citation>
    <scope>NUCLEOTIDE SEQUENCE [LARGE SCALE GENOMIC DNA]</scope>
    <source>
        <strain evidence="3">Ve08.2h10</strain>
    </source>
</reference>
<keyword evidence="3" id="KW-1185">Reference proteome</keyword>
<dbReference type="EMBL" id="KN825760">
    <property type="protein sequence ID" value="KIK81638.1"/>
    <property type="molecule type" value="Genomic_DNA"/>
</dbReference>
<feature type="non-terminal residue" evidence="2">
    <location>
        <position position="206"/>
    </location>
</feature>
<organism evidence="2 3">
    <name type="scientific">Paxillus rubicundulus Ve08.2h10</name>
    <dbReference type="NCBI Taxonomy" id="930991"/>
    <lineage>
        <taxon>Eukaryota</taxon>
        <taxon>Fungi</taxon>
        <taxon>Dikarya</taxon>
        <taxon>Basidiomycota</taxon>
        <taxon>Agaricomycotina</taxon>
        <taxon>Agaricomycetes</taxon>
        <taxon>Agaricomycetidae</taxon>
        <taxon>Boletales</taxon>
        <taxon>Paxilineae</taxon>
        <taxon>Paxillaceae</taxon>
        <taxon>Paxillus</taxon>
    </lineage>
</organism>
<dbReference type="GO" id="GO:0046983">
    <property type="term" value="F:protein dimerization activity"/>
    <property type="evidence" value="ECO:0007669"/>
    <property type="project" value="InterPro"/>
</dbReference>
<evidence type="ECO:0000313" key="3">
    <source>
        <dbReference type="Proteomes" id="UP000054538"/>
    </source>
</evidence>
<dbReference type="HOGENOM" id="CLU_084389_0_0_1"/>
<proteinExistence type="predicted"/>
<name>A0A0D0D0U5_9AGAM</name>
<dbReference type="Proteomes" id="UP000054538">
    <property type="component" value="Unassembled WGS sequence"/>
</dbReference>
<accession>A0A0D0D0U5</accession>
<dbReference type="InterPro" id="IPR008906">
    <property type="entry name" value="HATC_C_dom"/>
</dbReference>
<gene>
    <name evidence="2" type="ORF">PAXRUDRAFT_61212</name>
</gene>
<feature type="non-terminal residue" evidence="2">
    <location>
        <position position="1"/>
    </location>
</feature>
<evidence type="ECO:0000259" key="1">
    <source>
        <dbReference type="Pfam" id="PF05699"/>
    </source>
</evidence>
<protein>
    <recommendedName>
        <fullName evidence="1">HAT C-terminal dimerisation domain-containing protein</fullName>
    </recommendedName>
</protein>
<dbReference type="InterPro" id="IPR012337">
    <property type="entry name" value="RNaseH-like_sf"/>
</dbReference>
<dbReference type="Pfam" id="PF05699">
    <property type="entry name" value="Dimer_Tnp_hAT"/>
    <property type="match status" value="1"/>
</dbReference>
<feature type="domain" description="HAT C-terminal dimerisation" evidence="1">
    <location>
        <begin position="19"/>
        <end position="67"/>
    </location>
</feature>
<dbReference type="InParanoid" id="A0A0D0D0U5"/>
<sequence>DPLFMYNGISFAGQPLSPLQKLAHRVLSICANSASCEHLFSTFGTILMKLRSRLSLQNMVNLAELCLHLHDEYMCKTETHERLKRKRRLASTTEAMTSVSDQITDTSTAANLSAATLDESVSSLSKEGSLSTIMQTLVEHSDLDNVGTDHDFTPPLEKIKLTQLFNFSDMTWTEIICKMSMKSLDEELEFYELVEMDAEGEADDVD</sequence>
<dbReference type="AlphaFoldDB" id="A0A0D0D0U5"/>
<dbReference type="SUPFAM" id="SSF53098">
    <property type="entry name" value="Ribonuclease H-like"/>
    <property type="match status" value="1"/>
</dbReference>
<dbReference type="OrthoDB" id="3270501at2759"/>
<reference evidence="2 3" key="1">
    <citation type="submission" date="2014-04" db="EMBL/GenBank/DDBJ databases">
        <authorList>
            <consortium name="DOE Joint Genome Institute"/>
            <person name="Kuo A."/>
            <person name="Kohler A."/>
            <person name="Jargeat P."/>
            <person name="Nagy L.G."/>
            <person name="Floudas D."/>
            <person name="Copeland A."/>
            <person name="Barry K.W."/>
            <person name="Cichocki N."/>
            <person name="Veneault-Fourrey C."/>
            <person name="LaButti K."/>
            <person name="Lindquist E.A."/>
            <person name="Lipzen A."/>
            <person name="Lundell T."/>
            <person name="Morin E."/>
            <person name="Murat C."/>
            <person name="Sun H."/>
            <person name="Tunlid A."/>
            <person name="Henrissat B."/>
            <person name="Grigoriev I.V."/>
            <person name="Hibbett D.S."/>
            <person name="Martin F."/>
            <person name="Nordberg H.P."/>
            <person name="Cantor M.N."/>
            <person name="Hua S.X."/>
        </authorList>
    </citation>
    <scope>NUCLEOTIDE SEQUENCE [LARGE SCALE GENOMIC DNA]</scope>
    <source>
        <strain evidence="2 3">Ve08.2h10</strain>
    </source>
</reference>
<evidence type="ECO:0000313" key="2">
    <source>
        <dbReference type="EMBL" id="KIK81638.1"/>
    </source>
</evidence>